<sequence length="481" mass="54089">MKWYFLFVLLGLTIDHAVGQTKTYDIVTYESLTGWKEKKSESNILYSKIEGSNWAQIAIYRHTASSGDAQTDFDKDWQELIAKPFQLKTAMNKSAQEMPGGWKMISGSGVWQHNGANVATVLTTFSNKQVCVSVLCNATAKPFLDEFAQFIATMGTTYNTSQPVSQSSEAAQQQSITSSKPLNTVYKFNETKFDDGWISTIQQDWVEVAKGSMKVLIHYPNEKTVFPADPQILTNTVWDILIKPRFKDLKNYKTSYVQDYSRPYFGTGHATEIQSGRQYFVVLFRRGNGWLEVLSPDNQTFVQEFGFDPESIRWAVMNYSGGYVVNNSQGQMVKADAEVFDKLDKMSNYNKFAVALSDLNNTGEWNSHFASNSFYYNSNTGNYAGMSTITSSEWFVFGKGQTYTWNLVGANSGMGQTGVVQVKGKGSLKSLNNWQLFFSDISGKPKTCDVYFSAMKNGRVLFMNDANYPGSGIFTGFKRKN</sequence>
<dbReference type="AlphaFoldDB" id="A0A4Q7MYW9"/>
<comment type="caution">
    <text evidence="1">The sequence shown here is derived from an EMBL/GenBank/DDBJ whole genome shotgun (WGS) entry which is preliminary data.</text>
</comment>
<organism evidence="1 2">
    <name type="scientific">Pseudobacter ginsenosidimutans</name>
    <dbReference type="NCBI Taxonomy" id="661488"/>
    <lineage>
        <taxon>Bacteria</taxon>
        <taxon>Pseudomonadati</taxon>
        <taxon>Bacteroidota</taxon>
        <taxon>Chitinophagia</taxon>
        <taxon>Chitinophagales</taxon>
        <taxon>Chitinophagaceae</taxon>
        <taxon>Pseudobacter</taxon>
    </lineage>
</organism>
<dbReference type="RefSeq" id="WP_130542839.1">
    <property type="nucleotide sequence ID" value="NZ_CP042431.1"/>
</dbReference>
<accession>A0A4Q7MYW9</accession>
<keyword evidence="2" id="KW-1185">Reference proteome</keyword>
<protein>
    <submittedName>
        <fullName evidence="1">Uncharacterized protein</fullName>
    </submittedName>
</protein>
<reference evidence="1 2" key="1">
    <citation type="submission" date="2019-02" db="EMBL/GenBank/DDBJ databases">
        <title>Genomic Encyclopedia of Type Strains, Phase IV (KMG-IV): sequencing the most valuable type-strain genomes for metagenomic binning, comparative biology and taxonomic classification.</title>
        <authorList>
            <person name="Goeker M."/>
        </authorList>
    </citation>
    <scope>NUCLEOTIDE SEQUENCE [LARGE SCALE GENOMIC DNA]</scope>
    <source>
        <strain evidence="1 2">DSM 18116</strain>
    </source>
</reference>
<name>A0A4Q7MYW9_9BACT</name>
<dbReference type="EMBL" id="SGXA01000002">
    <property type="protein sequence ID" value="RZS72423.1"/>
    <property type="molecule type" value="Genomic_DNA"/>
</dbReference>
<proteinExistence type="predicted"/>
<gene>
    <name evidence="1" type="ORF">EV199_4344</name>
</gene>
<evidence type="ECO:0000313" key="2">
    <source>
        <dbReference type="Proteomes" id="UP000293874"/>
    </source>
</evidence>
<evidence type="ECO:0000313" key="1">
    <source>
        <dbReference type="EMBL" id="RZS72423.1"/>
    </source>
</evidence>
<dbReference type="OrthoDB" id="832921at2"/>
<dbReference type="Proteomes" id="UP000293874">
    <property type="component" value="Unassembled WGS sequence"/>
</dbReference>